<evidence type="ECO:0000313" key="1">
    <source>
        <dbReference type="EMBL" id="TDA37143.1"/>
    </source>
</evidence>
<gene>
    <name evidence="1" type="ORF">DSO08_06100</name>
</gene>
<dbReference type="Proteomes" id="UP000315399">
    <property type="component" value="Unassembled WGS sequence"/>
</dbReference>
<accession>A0A523B8D7</accession>
<reference evidence="1 2" key="1">
    <citation type="journal article" date="2019" name="Nat. Microbiol.">
        <title>Expanding anaerobic alkane metabolism in the domain of Archaea.</title>
        <authorList>
            <person name="Wang Y."/>
            <person name="Wegener G."/>
            <person name="Hou J."/>
            <person name="Wang F."/>
            <person name="Xiao X."/>
        </authorList>
    </citation>
    <scope>NUCLEOTIDE SEQUENCE [LARGE SCALE GENOMIC DNA]</scope>
    <source>
        <strain evidence="1">WYZ-LMO10</strain>
    </source>
</reference>
<proteinExistence type="predicted"/>
<name>A0A523B8D7_9CREN</name>
<sequence length="144" mass="15818">MADGDKGKPFHEAPHEDEGLSISGYGSTFVLRLSKPFSLDEIKVLAADLIKSIEDTLMRSGAKGIGHIKIHIRGRSGYLRADTIGSKYGIYMDGTISELEESLQMTINTIALGSSKEDVHRVTMGSLEDTAKRFNFMVDEVKPQ</sequence>
<dbReference type="EMBL" id="QNVH01000086">
    <property type="protein sequence ID" value="TDA37143.1"/>
    <property type="molecule type" value="Genomic_DNA"/>
</dbReference>
<evidence type="ECO:0000313" key="2">
    <source>
        <dbReference type="Proteomes" id="UP000315399"/>
    </source>
</evidence>
<dbReference type="AlphaFoldDB" id="A0A523B8D7"/>
<organism evidence="1 2">
    <name type="scientific">Thermoproteota archaeon</name>
    <dbReference type="NCBI Taxonomy" id="2056631"/>
    <lineage>
        <taxon>Archaea</taxon>
        <taxon>Thermoproteota</taxon>
    </lineage>
</organism>
<protein>
    <submittedName>
        <fullName evidence="1">Uncharacterized protein</fullName>
    </submittedName>
</protein>
<comment type="caution">
    <text evidence="1">The sequence shown here is derived from an EMBL/GenBank/DDBJ whole genome shotgun (WGS) entry which is preliminary data.</text>
</comment>